<evidence type="ECO:0000256" key="1">
    <source>
        <dbReference type="SAM" id="SignalP"/>
    </source>
</evidence>
<dbReference type="Proteomes" id="UP000437068">
    <property type="component" value="Unassembled WGS sequence"/>
</dbReference>
<feature type="signal peptide" evidence="1">
    <location>
        <begin position="1"/>
        <end position="15"/>
    </location>
</feature>
<feature type="chain" id="PRO_5025691209" evidence="1">
    <location>
        <begin position="16"/>
        <end position="83"/>
    </location>
</feature>
<reference evidence="2 3" key="1">
    <citation type="submission" date="2018-08" db="EMBL/GenBank/DDBJ databases">
        <title>Genomic investigation of the strawberry pathogen Phytophthora fragariae indicates pathogenicity is determined by transcriptional variation in three key races.</title>
        <authorList>
            <person name="Adams T.M."/>
            <person name="Armitage A.D."/>
            <person name="Sobczyk M.K."/>
            <person name="Bates H.J."/>
            <person name="Dunwell J.M."/>
            <person name="Nellist C.F."/>
            <person name="Harrison R.J."/>
        </authorList>
    </citation>
    <scope>NUCLEOTIDE SEQUENCE [LARGE SCALE GENOMIC DNA]</scope>
    <source>
        <strain evidence="2 3">A4</strain>
    </source>
</reference>
<sequence>MCVVLLTSLVAVLDALLVKQSSFLSSIASSPRTQEQVVLLLFLATLDPEKRKTLYEADGVPALIRLKRHGTRPNYRKSSALPQ</sequence>
<accession>A0A6A4CM90</accession>
<organism evidence="2 3">
    <name type="scientific">Phytophthora fragariae</name>
    <dbReference type="NCBI Taxonomy" id="53985"/>
    <lineage>
        <taxon>Eukaryota</taxon>
        <taxon>Sar</taxon>
        <taxon>Stramenopiles</taxon>
        <taxon>Oomycota</taxon>
        <taxon>Peronosporomycetes</taxon>
        <taxon>Peronosporales</taxon>
        <taxon>Peronosporaceae</taxon>
        <taxon>Phytophthora</taxon>
    </lineage>
</organism>
<dbReference type="AlphaFoldDB" id="A0A6A4CM90"/>
<evidence type="ECO:0000313" key="3">
    <source>
        <dbReference type="Proteomes" id="UP000437068"/>
    </source>
</evidence>
<gene>
    <name evidence="2" type="ORF">PF001_g18254</name>
</gene>
<name>A0A6A4CM90_9STRA</name>
<evidence type="ECO:0000313" key="2">
    <source>
        <dbReference type="EMBL" id="KAE9293447.1"/>
    </source>
</evidence>
<proteinExistence type="predicted"/>
<protein>
    <submittedName>
        <fullName evidence="2">Uncharacterized protein</fullName>
    </submittedName>
</protein>
<dbReference type="EMBL" id="QXGE01001378">
    <property type="protein sequence ID" value="KAE9293447.1"/>
    <property type="molecule type" value="Genomic_DNA"/>
</dbReference>
<comment type="caution">
    <text evidence="2">The sequence shown here is derived from an EMBL/GenBank/DDBJ whole genome shotgun (WGS) entry which is preliminary data.</text>
</comment>
<keyword evidence="1" id="KW-0732">Signal</keyword>